<sequence>MEFSKFVEKAILYDKRNTFSKYNGDLDGIPDVLKNLYRESNPIDVEFNNIRFFPVEELSDLQEEYSYLNAQFVFATCNGDPIFLHDGCVYTAPHGVKEPKWELLSKTVEAYFTEL</sequence>
<reference evidence="1 2" key="1">
    <citation type="submission" date="2024-03" db="EMBL/GenBank/DDBJ databases">
        <title>Human intestinal bacterial collection.</title>
        <authorList>
            <person name="Pauvert C."/>
            <person name="Hitch T.C.A."/>
            <person name="Clavel T."/>
        </authorList>
    </citation>
    <scope>NUCLEOTIDE SEQUENCE [LARGE SCALE GENOMIC DNA]</scope>
    <source>
        <strain evidence="1 2">CLA-AP-H29</strain>
    </source>
</reference>
<name>A0ABV1E9S7_9FIRM</name>
<accession>A0ABV1E9S7</accession>
<dbReference type="RefSeq" id="WP_349232043.1">
    <property type="nucleotide sequence ID" value="NZ_JBBMFK010000018.1"/>
</dbReference>
<keyword evidence="2" id="KW-1185">Reference proteome</keyword>
<evidence type="ECO:0008006" key="3">
    <source>
        <dbReference type="Google" id="ProtNLM"/>
    </source>
</evidence>
<evidence type="ECO:0000313" key="2">
    <source>
        <dbReference type="Proteomes" id="UP001464378"/>
    </source>
</evidence>
<dbReference type="EMBL" id="JBBMFK010000018">
    <property type="protein sequence ID" value="MEQ2444065.1"/>
    <property type="molecule type" value="Genomic_DNA"/>
</dbReference>
<dbReference type="Proteomes" id="UP001464378">
    <property type="component" value="Unassembled WGS sequence"/>
</dbReference>
<proteinExistence type="predicted"/>
<organism evidence="1 2">
    <name type="scientific">Pseudoflavonifractor intestinihominis</name>
    <dbReference type="NCBI Taxonomy" id="3133171"/>
    <lineage>
        <taxon>Bacteria</taxon>
        <taxon>Bacillati</taxon>
        <taxon>Bacillota</taxon>
        <taxon>Clostridia</taxon>
        <taxon>Eubacteriales</taxon>
        <taxon>Oscillospiraceae</taxon>
        <taxon>Pseudoflavonifractor</taxon>
    </lineage>
</organism>
<gene>
    <name evidence="1" type="ORF">WMO64_11390</name>
</gene>
<comment type="caution">
    <text evidence="1">The sequence shown here is derived from an EMBL/GenBank/DDBJ whole genome shotgun (WGS) entry which is preliminary data.</text>
</comment>
<evidence type="ECO:0000313" key="1">
    <source>
        <dbReference type="EMBL" id="MEQ2444065.1"/>
    </source>
</evidence>
<protein>
    <recommendedName>
        <fullName evidence="3">SMI1/KNR4 family protein</fullName>
    </recommendedName>
</protein>